<accession>A0A6N4V5T3</accession>
<dbReference type="InterPro" id="IPR029058">
    <property type="entry name" value="AB_hydrolase_fold"/>
</dbReference>
<dbReference type="PANTHER" id="PTHR48081:SF8">
    <property type="entry name" value="ALPHA_BETA HYDROLASE FOLD-3 DOMAIN-CONTAINING PROTEIN-RELATED"/>
    <property type="match status" value="1"/>
</dbReference>
<dbReference type="KEGG" id="mpof:MPOR_12810"/>
<keyword evidence="1" id="KW-0378">Hydrolase</keyword>
<feature type="domain" description="Alpha/beta hydrolase fold-3" evidence="2">
    <location>
        <begin position="135"/>
        <end position="349"/>
    </location>
</feature>
<dbReference type="Pfam" id="PF07859">
    <property type="entry name" value="Abhydrolase_3"/>
    <property type="match status" value="1"/>
</dbReference>
<protein>
    <recommendedName>
        <fullName evidence="2">Alpha/beta hydrolase fold-3 domain-containing protein</fullName>
    </recommendedName>
</protein>
<dbReference type="Proteomes" id="UP000466785">
    <property type="component" value="Chromosome"/>
</dbReference>
<evidence type="ECO:0000259" key="2">
    <source>
        <dbReference type="Pfam" id="PF07859"/>
    </source>
</evidence>
<proteinExistence type="predicted"/>
<dbReference type="Gene3D" id="3.40.50.1820">
    <property type="entry name" value="alpha/beta hydrolase"/>
    <property type="match status" value="1"/>
</dbReference>
<evidence type="ECO:0000313" key="4">
    <source>
        <dbReference type="Proteomes" id="UP000466785"/>
    </source>
</evidence>
<sequence>MRACEARSRLAKALSPFADGATVTFMPHGRLADPDATLGTDPRADPRMVEVFRRFGLDGRFPSSGLTPDSPAEERHAFAAMSEQAIGAIFDSIAEDLGRPDGVTTTTTECTGIDGNTVTLFVSRPANADGELPAVVHLHGGGMAIASAADAAYVGLREHLAATGLVVVGVEFRNSSAKLGAHPYPAGLNDCASAARWVAAHRRELGVSHLVVSGESGGGNLTLTLAHKAKREGWIGEIAGFYAQCPFISNRWLDACEDLPSLEENDGYFISREQAALLGSLYDPDGAYADDATCWAAMATDDELSGLPSHVISVNELDPLRDEGLQYYRRLVRAGVPAVGRVVAGTCHGGDLLFGAAMPDVFGATLRDVSGFAYSLR</sequence>
<organism evidence="3 4">
    <name type="scientific">Mycolicibacterium poriferae</name>
    <dbReference type="NCBI Taxonomy" id="39694"/>
    <lineage>
        <taxon>Bacteria</taxon>
        <taxon>Bacillati</taxon>
        <taxon>Actinomycetota</taxon>
        <taxon>Actinomycetes</taxon>
        <taxon>Mycobacteriales</taxon>
        <taxon>Mycobacteriaceae</taxon>
        <taxon>Mycolicibacterium</taxon>
    </lineage>
</organism>
<dbReference type="SUPFAM" id="SSF53474">
    <property type="entry name" value="alpha/beta-Hydrolases"/>
    <property type="match status" value="1"/>
</dbReference>
<gene>
    <name evidence="3" type="ORF">MPOR_12810</name>
</gene>
<evidence type="ECO:0000256" key="1">
    <source>
        <dbReference type="ARBA" id="ARBA00022801"/>
    </source>
</evidence>
<dbReference type="AlphaFoldDB" id="A0A6N4V5T3"/>
<name>A0A6N4V5T3_9MYCO</name>
<evidence type="ECO:0000313" key="3">
    <source>
        <dbReference type="EMBL" id="BBX50255.1"/>
    </source>
</evidence>
<dbReference type="PANTHER" id="PTHR48081">
    <property type="entry name" value="AB HYDROLASE SUPERFAMILY PROTEIN C4A8.06C"/>
    <property type="match status" value="1"/>
</dbReference>
<dbReference type="InterPro" id="IPR050300">
    <property type="entry name" value="GDXG_lipolytic_enzyme"/>
</dbReference>
<dbReference type="InterPro" id="IPR013094">
    <property type="entry name" value="AB_hydrolase_3"/>
</dbReference>
<dbReference type="GO" id="GO:0016787">
    <property type="term" value="F:hydrolase activity"/>
    <property type="evidence" value="ECO:0007669"/>
    <property type="project" value="UniProtKB-KW"/>
</dbReference>
<keyword evidence="4" id="KW-1185">Reference proteome</keyword>
<reference evidence="3 4" key="1">
    <citation type="journal article" date="2019" name="Emerg. Microbes Infect.">
        <title>Comprehensive subspecies identification of 175 nontuberculous mycobacteria species based on 7547 genomic profiles.</title>
        <authorList>
            <person name="Matsumoto Y."/>
            <person name="Kinjo T."/>
            <person name="Motooka D."/>
            <person name="Nabeya D."/>
            <person name="Jung N."/>
            <person name="Uechi K."/>
            <person name="Horii T."/>
            <person name="Iida T."/>
            <person name="Fujita J."/>
            <person name="Nakamura S."/>
        </authorList>
    </citation>
    <scope>NUCLEOTIDE SEQUENCE [LARGE SCALE GENOMIC DNA]</scope>
    <source>
        <strain evidence="3 4">JCM 12603</strain>
    </source>
</reference>
<dbReference type="EMBL" id="AP022570">
    <property type="protein sequence ID" value="BBX50255.1"/>
    <property type="molecule type" value="Genomic_DNA"/>
</dbReference>